<dbReference type="Gene3D" id="3.30.460.20">
    <property type="entry name" value="CorA soluble domain-like"/>
    <property type="match status" value="1"/>
</dbReference>
<dbReference type="RefSeq" id="WP_052124864.1">
    <property type="nucleotide sequence ID" value="NZ_AVCX01000005.1"/>
</dbReference>
<dbReference type="EMBL" id="JPVP01000056">
    <property type="protein sequence ID" value="KGR84485.1"/>
    <property type="molecule type" value="Genomic_DNA"/>
</dbReference>
<dbReference type="Proteomes" id="UP000030437">
    <property type="component" value="Unassembled WGS sequence"/>
</dbReference>
<comment type="catalytic activity">
    <reaction evidence="10">
        <text>Mg(2+)(in) = Mg(2+)(out)</text>
        <dbReference type="Rhea" id="RHEA:29827"/>
        <dbReference type="ChEBI" id="CHEBI:18420"/>
    </reaction>
</comment>
<feature type="transmembrane region" description="Helical" evidence="12">
    <location>
        <begin position="291"/>
        <end position="311"/>
    </location>
</feature>
<organism evidence="13 14">
    <name type="scientific">Lysinibacillus odysseyi 34hs-1 = NBRC 100172</name>
    <dbReference type="NCBI Taxonomy" id="1220589"/>
    <lineage>
        <taxon>Bacteria</taxon>
        <taxon>Bacillati</taxon>
        <taxon>Bacillota</taxon>
        <taxon>Bacilli</taxon>
        <taxon>Bacillales</taxon>
        <taxon>Bacillaceae</taxon>
        <taxon>Lysinibacillus</taxon>
    </lineage>
</organism>
<dbReference type="InterPro" id="IPR004488">
    <property type="entry name" value="Mg/Co-transport_prot_CorA"/>
</dbReference>
<dbReference type="PANTHER" id="PTHR46494:SF1">
    <property type="entry name" value="CORA FAMILY METAL ION TRANSPORTER (EUROFUNG)"/>
    <property type="match status" value="1"/>
</dbReference>
<dbReference type="GO" id="GO:0000287">
    <property type="term" value="F:magnesium ion binding"/>
    <property type="evidence" value="ECO:0007669"/>
    <property type="project" value="TreeGrafter"/>
</dbReference>
<dbReference type="GO" id="GO:0005886">
    <property type="term" value="C:plasma membrane"/>
    <property type="evidence" value="ECO:0007669"/>
    <property type="project" value="UniProtKB-SubCell"/>
</dbReference>
<evidence type="ECO:0000256" key="6">
    <source>
        <dbReference type="ARBA" id="ARBA00022842"/>
    </source>
</evidence>
<sequence length="318" mass="38075">MIGFIGITNDNHIETHISIKNLNFSSYKWFWVDFNQPTKEEEQHLADTFQFHPLAIEDCVHRLQRPKLDYYDNHSFFVTHIVREEENEILKDELNYFIGDNFIVTFHLTQSDEVDEVWNRMLFQEDKEQWDSFYVFHQILDKTVDNYFPILHKIEDNLDKIEGNINRKSMNLLMNELFATRNMLLKLIHTINPMRDLLYRMLNSHHLNGITDRKEYFSDIYDHLLKLSDMIMSDRELTADIRDNYLSLNSHQTNNVMKVLTIITSIFAPLTFIAGIYGMNFEYMPELTWRYGYFLTIGLMAVTGISMFIWFKKKGWFG</sequence>
<dbReference type="GO" id="GO:0050897">
    <property type="term" value="F:cobalt ion binding"/>
    <property type="evidence" value="ECO:0007669"/>
    <property type="project" value="TreeGrafter"/>
</dbReference>
<comment type="function">
    <text evidence="11">Mediates influx of magnesium ions. Alternates between open and closed states. Activated by low cytoplasmic Mg(2+) levels. Inactive when cytoplasmic Mg(2+) levels are high.</text>
</comment>
<dbReference type="PANTHER" id="PTHR46494">
    <property type="entry name" value="CORA FAMILY METAL ION TRANSPORTER (EUROFUNG)"/>
    <property type="match status" value="1"/>
</dbReference>
<keyword evidence="3 12" id="KW-0813">Transport</keyword>
<evidence type="ECO:0000256" key="8">
    <source>
        <dbReference type="ARBA" id="ARBA00023065"/>
    </source>
</evidence>
<dbReference type="Pfam" id="PF01544">
    <property type="entry name" value="CorA"/>
    <property type="match status" value="1"/>
</dbReference>
<protein>
    <recommendedName>
        <fullName evidence="12">Magnesium transport protein CorA</fullName>
    </recommendedName>
</protein>
<dbReference type="Gene3D" id="1.20.58.340">
    <property type="entry name" value="Magnesium transport protein CorA, transmembrane region"/>
    <property type="match status" value="2"/>
</dbReference>
<evidence type="ECO:0000256" key="12">
    <source>
        <dbReference type="RuleBase" id="RU362010"/>
    </source>
</evidence>
<dbReference type="SUPFAM" id="SSF144083">
    <property type="entry name" value="Magnesium transport protein CorA, transmembrane region"/>
    <property type="match status" value="1"/>
</dbReference>
<comment type="similarity">
    <text evidence="2 12">Belongs to the CorA metal ion transporter (MIT) (TC 1.A.35) family.</text>
</comment>
<reference evidence="13 14" key="1">
    <citation type="submission" date="2014-02" db="EMBL/GenBank/DDBJ databases">
        <title>Draft genome sequence of Lysinibacillus odysseyi NBRC 100172.</title>
        <authorList>
            <person name="Zhang F."/>
            <person name="Wang G."/>
            <person name="Zhang L."/>
        </authorList>
    </citation>
    <scope>NUCLEOTIDE SEQUENCE [LARGE SCALE GENOMIC DNA]</scope>
    <source>
        <strain evidence="13 14">NBRC 100172</strain>
    </source>
</reference>
<proteinExistence type="inferred from homology"/>
<evidence type="ECO:0000256" key="4">
    <source>
        <dbReference type="ARBA" id="ARBA00022475"/>
    </source>
</evidence>
<dbReference type="SUPFAM" id="SSF143865">
    <property type="entry name" value="CorA soluble domain-like"/>
    <property type="match status" value="1"/>
</dbReference>
<dbReference type="InterPro" id="IPR002523">
    <property type="entry name" value="MgTranspt_CorA/ZnTranspt_ZntB"/>
</dbReference>
<keyword evidence="9 12" id="KW-0472">Membrane</keyword>
<evidence type="ECO:0000313" key="13">
    <source>
        <dbReference type="EMBL" id="KGR84485.1"/>
    </source>
</evidence>
<dbReference type="NCBIfam" id="TIGR00383">
    <property type="entry name" value="corA"/>
    <property type="match status" value="1"/>
</dbReference>
<evidence type="ECO:0000256" key="2">
    <source>
        <dbReference type="ARBA" id="ARBA00009765"/>
    </source>
</evidence>
<keyword evidence="14" id="KW-1185">Reference proteome</keyword>
<dbReference type="AlphaFoldDB" id="A0A0A3ILX2"/>
<evidence type="ECO:0000256" key="5">
    <source>
        <dbReference type="ARBA" id="ARBA00022692"/>
    </source>
</evidence>
<dbReference type="eggNOG" id="COG0598">
    <property type="taxonomic scope" value="Bacteria"/>
</dbReference>
<evidence type="ECO:0000256" key="7">
    <source>
        <dbReference type="ARBA" id="ARBA00022989"/>
    </source>
</evidence>
<dbReference type="CDD" id="cd12831">
    <property type="entry name" value="TmCorA-like_u2"/>
    <property type="match status" value="1"/>
</dbReference>
<keyword evidence="8 12" id="KW-0406">Ion transport</keyword>
<dbReference type="STRING" id="1220589.CD32_12955"/>
<dbReference type="GO" id="GO:0015095">
    <property type="term" value="F:magnesium ion transmembrane transporter activity"/>
    <property type="evidence" value="ECO:0007669"/>
    <property type="project" value="UniProtKB-UniRule"/>
</dbReference>
<keyword evidence="5 12" id="KW-0812">Transmembrane</keyword>
<name>A0A0A3ILX2_9BACI</name>
<evidence type="ECO:0000313" key="14">
    <source>
        <dbReference type="Proteomes" id="UP000030437"/>
    </source>
</evidence>
<evidence type="ECO:0000256" key="3">
    <source>
        <dbReference type="ARBA" id="ARBA00022448"/>
    </source>
</evidence>
<comment type="caution">
    <text evidence="13">The sequence shown here is derived from an EMBL/GenBank/DDBJ whole genome shotgun (WGS) entry which is preliminary data.</text>
</comment>
<accession>A0A0A3ILX2</accession>
<feature type="transmembrane region" description="Helical" evidence="12">
    <location>
        <begin position="259"/>
        <end position="279"/>
    </location>
</feature>
<evidence type="ECO:0000256" key="10">
    <source>
        <dbReference type="ARBA" id="ARBA00034269"/>
    </source>
</evidence>
<evidence type="ECO:0000256" key="9">
    <source>
        <dbReference type="ARBA" id="ARBA00023136"/>
    </source>
</evidence>
<dbReference type="InterPro" id="IPR045861">
    <property type="entry name" value="CorA_cytoplasmic_dom"/>
</dbReference>
<dbReference type="GO" id="GO:0015087">
    <property type="term" value="F:cobalt ion transmembrane transporter activity"/>
    <property type="evidence" value="ECO:0007669"/>
    <property type="project" value="UniProtKB-UniRule"/>
</dbReference>
<dbReference type="FunFam" id="1.20.58.340:FF:000004">
    <property type="entry name" value="Magnesium transport protein CorA"/>
    <property type="match status" value="1"/>
</dbReference>
<dbReference type="InterPro" id="IPR045863">
    <property type="entry name" value="CorA_TM1_TM2"/>
</dbReference>
<keyword evidence="6 12" id="KW-0460">Magnesium</keyword>
<evidence type="ECO:0000256" key="11">
    <source>
        <dbReference type="ARBA" id="ARBA00045497"/>
    </source>
</evidence>
<gene>
    <name evidence="12" type="primary">corA</name>
    <name evidence="13" type="ORF">CD32_12955</name>
</gene>
<comment type="subcellular location">
    <subcellularLocation>
        <location evidence="1">Cell membrane</location>
        <topology evidence="1">Multi-pass membrane protein</topology>
    </subcellularLocation>
    <subcellularLocation>
        <location evidence="12">Membrane</location>
        <topology evidence="12">Multi-pass membrane protein</topology>
    </subcellularLocation>
</comment>
<dbReference type="OrthoDB" id="9803416at2"/>
<keyword evidence="4 12" id="KW-1003">Cell membrane</keyword>
<evidence type="ECO:0000256" key="1">
    <source>
        <dbReference type="ARBA" id="ARBA00004651"/>
    </source>
</evidence>
<keyword evidence="7 12" id="KW-1133">Transmembrane helix</keyword>